<sequence>MWFAGLTTPAVLGYPDDVGCSHVGCCCCSRVTVPERTMASQQFLAFLDRFSKVFRESLGGLSMCVGLLAGGESVWSDQLLQSKSGCFHKTSDA</sequence>
<gene>
    <name evidence="1" type="ordered locus">XF_0958</name>
</gene>
<dbReference type="AlphaFoldDB" id="Q9PES0"/>
<dbReference type="EMBL" id="AE003849">
    <property type="protein sequence ID" value="AAF83768.1"/>
    <property type="molecule type" value="Genomic_DNA"/>
</dbReference>
<evidence type="ECO:0000313" key="2">
    <source>
        <dbReference type="Proteomes" id="UP000000812"/>
    </source>
</evidence>
<name>Q9PES0_XYLFA</name>
<dbReference type="KEGG" id="xfa:XF_0958"/>
<protein>
    <submittedName>
        <fullName evidence="1">Uncharacterized protein</fullName>
    </submittedName>
</protein>
<dbReference type="HOGENOM" id="CLU_2398929_0_0_6"/>
<dbReference type="PIR" id="G82741">
    <property type="entry name" value="G82741"/>
</dbReference>
<dbReference type="Proteomes" id="UP000000812">
    <property type="component" value="Chromosome"/>
</dbReference>
<accession>Q9PES0</accession>
<proteinExistence type="predicted"/>
<evidence type="ECO:0000313" key="1">
    <source>
        <dbReference type="EMBL" id="AAF83768.1"/>
    </source>
</evidence>
<reference evidence="1 2" key="1">
    <citation type="journal article" date="2000" name="Nature">
        <title>The genome sequence of the plant pathogen Xylella fastidiosa.</title>
        <authorList>
            <person name="Simpson A.J."/>
            <person name="Reinach F.C."/>
            <person name="Arruda P."/>
            <person name="Abreu F.A."/>
            <person name="Acencio M."/>
            <person name="Alvarenga R."/>
            <person name="Alves L.M."/>
            <person name="Araya J.E."/>
            <person name="Baia G.S."/>
            <person name="Baptista C.S."/>
            <person name="Barros M.H."/>
            <person name="Bonaccorsi E.D."/>
            <person name="Bordin S."/>
            <person name="Bove J.M."/>
            <person name="Briones M.R."/>
            <person name="Bueno M.R."/>
            <person name="Camargo A.A."/>
            <person name="Camargo L.E."/>
            <person name="Carraro D.M."/>
            <person name="Carrer H."/>
            <person name="Colauto N.B."/>
            <person name="Colombo C."/>
            <person name="Costa F.F."/>
            <person name="Costa M.C."/>
            <person name="Costa-Neto C.M."/>
            <person name="Coutinho L.L."/>
            <person name="Cristofani M."/>
            <person name="Dias-Neto E."/>
            <person name="Docena C."/>
            <person name="El-Dorry H."/>
            <person name="Facincani A.P."/>
            <person name="Ferreira A.J."/>
            <person name="Ferreira V.C."/>
            <person name="Ferro J.A."/>
            <person name="Fraga J.S."/>
            <person name="Franca S.C."/>
            <person name="Franco M.C."/>
            <person name="Frohme M."/>
            <person name="Furlan L.R."/>
            <person name="Garnier M."/>
            <person name="Goldman G.H."/>
            <person name="Goldman M.H."/>
            <person name="Gomes S.L."/>
            <person name="Gruber A."/>
            <person name="Ho P.L."/>
            <person name="Hoheisel J.D."/>
            <person name="Junqueira M.L."/>
            <person name="Kemper E.L."/>
            <person name="Kitajima J.P."/>
            <person name="Krieger J.E."/>
            <person name="Kuramae E.E."/>
            <person name="Laigret F."/>
            <person name="Lambais M.R."/>
            <person name="Leite L.C."/>
            <person name="Lemos E.G."/>
            <person name="Lemos M.V."/>
            <person name="Lopes S.A."/>
            <person name="Lopes C.R."/>
            <person name="Machado J.A."/>
            <person name="Machado M.A."/>
            <person name="Madeira A.M."/>
            <person name="Madeira H.M."/>
            <person name="Marino C.L."/>
            <person name="Marques M.V."/>
            <person name="Martins E.A."/>
            <person name="Martins E.M."/>
            <person name="Matsukuma A.Y."/>
            <person name="Menck C.F."/>
            <person name="Miracca E.C."/>
            <person name="Miyaki C.Y."/>
            <person name="Monteriro-Vitorello C.B."/>
            <person name="Moon D.H."/>
            <person name="Nagai M.A."/>
            <person name="Nascimento A.L."/>
            <person name="Netto L.E."/>
            <person name="Nhani A.Jr."/>
            <person name="Nobrega F.G."/>
            <person name="Nunes L.R."/>
            <person name="Oliveira M.A."/>
            <person name="de Oliveira M.C."/>
            <person name="de Oliveira R.C."/>
            <person name="Palmieri D.A."/>
            <person name="Paris A."/>
            <person name="Peixoto B.R."/>
            <person name="Pereira G.A."/>
            <person name="Pereira H.A.Jr."/>
            <person name="Pesquero J.B."/>
            <person name="Quaggio R.B."/>
            <person name="Roberto P.G."/>
            <person name="Rodrigues V."/>
            <person name="de M Rosa A.J."/>
            <person name="de Rosa V.E.Jr."/>
            <person name="de Sa R.G."/>
            <person name="Santelli R.V."/>
            <person name="Sawasaki H.E."/>
            <person name="da Silva A.C."/>
            <person name="da Silva A.M."/>
            <person name="da Silva F.R."/>
            <person name="da Silva W.A.Jr."/>
            <person name="da Silveira J.F."/>
            <person name="Silvestri M.L."/>
            <person name="Siqueira W.J."/>
            <person name="de Souza A.A."/>
            <person name="de Souza A.P."/>
            <person name="Terenzi M.F."/>
            <person name="Truffi D."/>
            <person name="Tsai S.M."/>
            <person name="Tsuhako M.H."/>
            <person name="Vallada H."/>
            <person name="Van Sluys M.A."/>
            <person name="Verjovski-Almeida S."/>
            <person name="Vettore A.L."/>
            <person name="Zago M.A."/>
            <person name="Zatz M."/>
            <person name="Meidanis J."/>
            <person name="Setubal J.C."/>
        </authorList>
    </citation>
    <scope>NUCLEOTIDE SEQUENCE [LARGE SCALE GENOMIC DNA]</scope>
    <source>
        <strain evidence="1 2">9a5c</strain>
    </source>
</reference>
<organism evidence="1 2">
    <name type="scientific">Xylella fastidiosa (strain 9a5c)</name>
    <dbReference type="NCBI Taxonomy" id="160492"/>
    <lineage>
        <taxon>Bacteria</taxon>
        <taxon>Pseudomonadati</taxon>
        <taxon>Pseudomonadota</taxon>
        <taxon>Gammaproteobacteria</taxon>
        <taxon>Lysobacterales</taxon>
        <taxon>Lysobacteraceae</taxon>
        <taxon>Xylella</taxon>
    </lineage>
</organism>